<dbReference type="Pfam" id="PF00126">
    <property type="entry name" value="HTH_1"/>
    <property type="match status" value="1"/>
</dbReference>
<organism evidence="6 7">
    <name type="scientific">Pendulispora albinea</name>
    <dbReference type="NCBI Taxonomy" id="2741071"/>
    <lineage>
        <taxon>Bacteria</taxon>
        <taxon>Pseudomonadati</taxon>
        <taxon>Myxococcota</taxon>
        <taxon>Myxococcia</taxon>
        <taxon>Myxococcales</taxon>
        <taxon>Sorangiineae</taxon>
        <taxon>Pendulisporaceae</taxon>
        <taxon>Pendulispora</taxon>
    </lineage>
</organism>
<dbReference type="RefSeq" id="WP_394829274.1">
    <property type="nucleotide sequence ID" value="NZ_CP089984.1"/>
</dbReference>
<dbReference type="CDD" id="cd08417">
    <property type="entry name" value="PBP2_Nitroaromatics_like"/>
    <property type="match status" value="1"/>
</dbReference>
<dbReference type="InterPro" id="IPR005119">
    <property type="entry name" value="LysR_subst-bd"/>
</dbReference>
<name>A0ABZ2MAY3_9BACT</name>
<dbReference type="PRINTS" id="PR00039">
    <property type="entry name" value="HTHLYSR"/>
</dbReference>
<dbReference type="InterPro" id="IPR000847">
    <property type="entry name" value="LysR_HTH_N"/>
</dbReference>
<dbReference type="SUPFAM" id="SSF53850">
    <property type="entry name" value="Periplasmic binding protein-like II"/>
    <property type="match status" value="1"/>
</dbReference>
<dbReference type="InterPro" id="IPR050389">
    <property type="entry name" value="LysR-type_TF"/>
</dbReference>
<accession>A0ABZ2MAY3</accession>
<keyword evidence="7" id="KW-1185">Reference proteome</keyword>
<gene>
    <name evidence="6" type="ORF">LZC94_20885</name>
</gene>
<keyword evidence="3" id="KW-0238">DNA-binding</keyword>
<proteinExistence type="inferred from homology"/>
<dbReference type="Gene3D" id="3.40.190.10">
    <property type="entry name" value="Periplasmic binding protein-like II"/>
    <property type="match status" value="2"/>
</dbReference>
<evidence type="ECO:0000256" key="2">
    <source>
        <dbReference type="ARBA" id="ARBA00023015"/>
    </source>
</evidence>
<keyword evidence="2" id="KW-0805">Transcription regulation</keyword>
<sequence length="315" mass="34250">MNLGGIDLNLLVVLDALLVEQHVTRAARRVGLSQPAMSNALGRLRRLLGDPILVPGVRRKLVPTARAHALAAPLHRILGELGDALDPAPPFAPERTRRAFTLVTNDYMQAAVLVPLARRLSAEAPFVDLVLQPPFRYADWDAVLSGGADAALLPVGDTELPRGLHRRTLLIDPFVCIVRRGHPRVSRRLTLKTYLSLPHVVVSPGGVGGPSTVDKAIGQLGASRRVGLKVAFFNVAPLAVASTDFVATLPASLAHVHLRRLGLRAFPPPIEVPPVEHSLFWHDRTEHAAEHAWLRERIFAVASEAASRAKRSFTR</sequence>
<evidence type="ECO:0000256" key="3">
    <source>
        <dbReference type="ARBA" id="ARBA00023125"/>
    </source>
</evidence>
<dbReference type="PANTHER" id="PTHR30118">
    <property type="entry name" value="HTH-TYPE TRANSCRIPTIONAL REGULATOR LEUO-RELATED"/>
    <property type="match status" value="1"/>
</dbReference>
<evidence type="ECO:0000256" key="4">
    <source>
        <dbReference type="ARBA" id="ARBA00023163"/>
    </source>
</evidence>
<dbReference type="InterPro" id="IPR036388">
    <property type="entry name" value="WH-like_DNA-bd_sf"/>
</dbReference>
<dbReference type="SUPFAM" id="SSF46785">
    <property type="entry name" value="Winged helix' DNA-binding domain"/>
    <property type="match status" value="1"/>
</dbReference>
<evidence type="ECO:0000313" key="7">
    <source>
        <dbReference type="Proteomes" id="UP001370348"/>
    </source>
</evidence>
<evidence type="ECO:0000259" key="5">
    <source>
        <dbReference type="PROSITE" id="PS50931"/>
    </source>
</evidence>
<dbReference type="Proteomes" id="UP001370348">
    <property type="component" value="Chromosome"/>
</dbReference>
<keyword evidence="4" id="KW-0804">Transcription</keyword>
<reference evidence="6 7" key="1">
    <citation type="submission" date="2021-12" db="EMBL/GenBank/DDBJ databases">
        <title>Discovery of the Pendulisporaceae a myxobacterial family with distinct sporulation behavior and unique specialized metabolism.</title>
        <authorList>
            <person name="Garcia R."/>
            <person name="Popoff A."/>
            <person name="Bader C.D."/>
            <person name="Loehr J."/>
            <person name="Walesch S."/>
            <person name="Walt C."/>
            <person name="Boldt J."/>
            <person name="Bunk B."/>
            <person name="Haeckl F.J.F.P.J."/>
            <person name="Gunesch A.P."/>
            <person name="Birkelbach J."/>
            <person name="Nuebel U."/>
            <person name="Pietschmann T."/>
            <person name="Bach T."/>
            <person name="Mueller R."/>
        </authorList>
    </citation>
    <scope>NUCLEOTIDE SEQUENCE [LARGE SCALE GENOMIC DNA]</scope>
    <source>
        <strain evidence="6 7">MSr11954</strain>
    </source>
</reference>
<comment type="similarity">
    <text evidence="1">Belongs to the LysR transcriptional regulatory family.</text>
</comment>
<dbReference type="InterPro" id="IPR036390">
    <property type="entry name" value="WH_DNA-bd_sf"/>
</dbReference>
<protein>
    <submittedName>
        <fullName evidence="6">LysR family transcriptional regulator</fullName>
    </submittedName>
</protein>
<dbReference type="PANTHER" id="PTHR30118:SF15">
    <property type="entry name" value="TRANSCRIPTIONAL REGULATORY PROTEIN"/>
    <property type="match status" value="1"/>
</dbReference>
<evidence type="ECO:0000256" key="1">
    <source>
        <dbReference type="ARBA" id="ARBA00009437"/>
    </source>
</evidence>
<dbReference type="Gene3D" id="1.10.10.10">
    <property type="entry name" value="Winged helix-like DNA-binding domain superfamily/Winged helix DNA-binding domain"/>
    <property type="match status" value="1"/>
</dbReference>
<dbReference type="PROSITE" id="PS50931">
    <property type="entry name" value="HTH_LYSR"/>
    <property type="match status" value="1"/>
</dbReference>
<evidence type="ECO:0000313" key="6">
    <source>
        <dbReference type="EMBL" id="WXB19668.1"/>
    </source>
</evidence>
<dbReference type="Pfam" id="PF03466">
    <property type="entry name" value="LysR_substrate"/>
    <property type="match status" value="1"/>
</dbReference>
<dbReference type="EMBL" id="CP089984">
    <property type="protein sequence ID" value="WXB19668.1"/>
    <property type="molecule type" value="Genomic_DNA"/>
</dbReference>
<feature type="domain" description="HTH lysR-type" evidence="5">
    <location>
        <begin position="6"/>
        <end position="64"/>
    </location>
</feature>
<dbReference type="InterPro" id="IPR037402">
    <property type="entry name" value="YidZ_PBP2"/>
</dbReference>